<proteinExistence type="predicted"/>
<dbReference type="Proteomes" id="UP000324222">
    <property type="component" value="Unassembled WGS sequence"/>
</dbReference>
<organism evidence="2 3">
    <name type="scientific">Portunus trituberculatus</name>
    <name type="common">Swimming crab</name>
    <name type="synonym">Neptunus trituberculatus</name>
    <dbReference type="NCBI Taxonomy" id="210409"/>
    <lineage>
        <taxon>Eukaryota</taxon>
        <taxon>Metazoa</taxon>
        <taxon>Ecdysozoa</taxon>
        <taxon>Arthropoda</taxon>
        <taxon>Crustacea</taxon>
        <taxon>Multicrustacea</taxon>
        <taxon>Malacostraca</taxon>
        <taxon>Eumalacostraca</taxon>
        <taxon>Eucarida</taxon>
        <taxon>Decapoda</taxon>
        <taxon>Pleocyemata</taxon>
        <taxon>Brachyura</taxon>
        <taxon>Eubrachyura</taxon>
        <taxon>Portunoidea</taxon>
        <taxon>Portunidae</taxon>
        <taxon>Portuninae</taxon>
        <taxon>Portunus</taxon>
    </lineage>
</organism>
<reference evidence="2 3" key="1">
    <citation type="submission" date="2019-05" db="EMBL/GenBank/DDBJ databases">
        <title>Another draft genome of Portunus trituberculatus and its Hox gene families provides insights of decapod evolution.</title>
        <authorList>
            <person name="Jeong J.-H."/>
            <person name="Song I."/>
            <person name="Kim S."/>
            <person name="Choi T."/>
            <person name="Kim D."/>
            <person name="Ryu S."/>
            <person name="Kim W."/>
        </authorList>
    </citation>
    <scope>NUCLEOTIDE SEQUENCE [LARGE SCALE GENOMIC DNA]</scope>
    <source>
        <tissue evidence="2">Muscle</tissue>
    </source>
</reference>
<dbReference type="AlphaFoldDB" id="A0A5B7KCW5"/>
<evidence type="ECO:0000313" key="2">
    <source>
        <dbReference type="EMBL" id="MPD02829.1"/>
    </source>
</evidence>
<feature type="region of interest" description="Disordered" evidence="1">
    <location>
        <begin position="18"/>
        <end position="49"/>
    </location>
</feature>
<comment type="caution">
    <text evidence="2">The sequence shown here is derived from an EMBL/GenBank/DDBJ whole genome shotgun (WGS) entry which is preliminary data.</text>
</comment>
<gene>
    <name evidence="2" type="ORF">E2C01_098434</name>
</gene>
<evidence type="ECO:0000256" key="1">
    <source>
        <dbReference type="SAM" id="MobiDB-lite"/>
    </source>
</evidence>
<evidence type="ECO:0000313" key="3">
    <source>
        <dbReference type="Proteomes" id="UP000324222"/>
    </source>
</evidence>
<accession>A0A5B7KCW5</accession>
<name>A0A5B7KCW5_PORTR</name>
<feature type="compositionally biased region" description="Basic and acidic residues" evidence="1">
    <location>
        <begin position="35"/>
        <end position="49"/>
    </location>
</feature>
<sequence>MKRRRVCLRVLKRENNNFTVRRQHGSRPASSELQGAREEGRERKERKRDTRGWKIHWTLEDRTDGIVKERAREKKRIKLHCT</sequence>
<dbReference type="EMBL" id="VSRR010133287">
    <property type="protein sequence ID" value="MPD02829.1"/>
    <property type="molecule type" value="Genomic_DNA"/>
</dbReference>
<protein>
    <submittedName>
        <fullName evidence="2">Uncharacterized protein</fullName>
    </submittedName>
</protein>
<keyword evidence="3" id="KW-1185">Reference proteome</keyword>